<organism evidence="8 9">
    <name type="scientific">Leucosporidium creatinivorum</name>
    <dbReference type="NCBI Taxonomy" id="106004"/>
    <lineage>
        <taxon>Eukaryota</taxon>
        <taxon>Fungi</taxon>
        <taxon>Dikarya</taxon>
        <taxon>Basidiomycota</taxon>
        <taxon>Pucciniomycotina</taxon>
        <taxon>Microbotryomycetes</taxon>
        <taxon>Leucosporidiales</taxon>
        <taxon>Leucosporidium</taxon>
    </lineage>
</organism>
<dbReference type="EMBL" id="MCGR01000008">
    <property type="protein sequence ID" value="ORY88864.1"/>
    <property type="molecule type" value="Genomic_DNA"/>
</dbReference>
<dbReference type="STRING" id="106004.A0A1Y2FXU1"/>
<dbReference type="GO" id="GO:0033185">
    <property type="term" value="C:dolichol-phosphate-mannose synthase complex"/>
    <property type="evidence" value="ECO:0007669"/>
    <property type="project" value="TreeGrafter"/>
</dbReference>
<keyword evidence="4 7" id="KW-0256">Endoplasmic reticulum</keyword>
<evidence type="ECO:0000313" key="9">
    <source>
        <dbReference type="Proteomes" id="UP000193467"/>
    </source>
</evidence>
<evidence type="ECO:0000256" key="4">
    <source>
        <dbReference type="ARBA" id="ARBA00022824"/>
    </source>
</evidence>
<dbReference type="AlphaFoldDB" id="A0A1Y2FXU1"/>
<comment type="subcellular location">
    <subcellularLocation>
        <location evidence="1 7">Endoplasmic reticulum membrane</location>
        <topology evidence="1 7">Multi-pass membrane protein</topology>
    </subcellularLocation>
</comment>
<keyword evidence="5 7" id="KW-1133">Transmembrane helix</keyword>
<evidence type="ECO:0000256" key="5">
    <source>
        <dbReference type="ARBA" id="ARBA00022989"/>
    </source>
</evidence>
<dbReference type="PANTHER" id="PTHR16433">
    <property type="entry name" value="DOLICHOL-PHOSPHATE MANNOSYLTRANSFERASE SUBUNIT 3"/>
    <property type="match status" value="1"/>
</dbReference>
<evidence type="ECO:0000256" key="3">
    <source>
        <dbReference type="ARBA" id="ARBA00022692"/>
    </source>
</evidence>
<reference evidence="8 9" key="1">
    <citation type="submission" date="2016-07" db="EMBL/GenBank/DDBJ databases">
        <title>Pervasive Adenine N6-methylation of Active Genes in Fungi.</title>
        <authorList>
            <consortium name="DOE Joint Genome Institute"/>
            <person name="Mondo S.J."/>
            <person name="Dannebaum R.O."/>
            <person name="Kuo R.C."/>
            <person name="Labutti K."/>
            <person name="Haridas S."/>
            <person name="Kuo A."/>
            <person name="Salamov A."/>
            <person name="Ahrendt S.R."/>
            <person name="Lipzen A."/>
            <person name="Sullivan W."/>
            <person name="Andreopoulos W.B."/>
            <person name="Clum A."/>
            <person name="Lindquist E."/>
            <person name="Daum C."/>
            <person name="Ramamoorthy G.K."/>
            <person name="Gryganskyi A."/>
            <person name="Culley D."/>
            <person name="Magnuson J.K."/>
            <person name="James T.Y."/>
            <person name="O'Malley M.A."/>
            <person name="Stajich J.E."/>
            <person name="Spatafora J.W."/>
            <person name="Visel A."/>
            <person name="Grigoriev I.V."/>
        </authorList>
    </citation>
    <scope>NUCLEOTIDE SEQUENCE [LARGE SCALE GENOMIC DNA]</scope>
    <source>
        <strain evidence="8 9">62-1032</strain>
    </source>
</reference>
<keyword evidence="8" id="KW-0328">Glycosyltransferase</keyword>
<gene>
    <name evidence="8" type="ORF">BCR35DRAFT_301218</name>
</gene>
<dbReference type="InterPro" id="IPR013174">
    <property type="entry name" value="DPM3"/>
</dbReference>
<comment type="subunit">
    <text evidence="7">Component of the dolichol-phosphate mannose (DPM) synthase complex.</text>
</comment>
<dbReference type="UniPathway" id="UPA00378"/>
<dbReference type="Proteomes" id="UP000193467">
    <property type="component" value="Unassembled WGS sequence"/>
</dbReference>
<evidence type="ECO:0000256" key="2">
    <source>
        <dbReference type="ARBA" id="ARBA00010430"/>
    </source>
</evidence>
<evidence type="ECO:0000256" key="1">
    <source>
        <dbReference type="ARBA" id="ARBA00004477"/>
    </source>
</evidence>
<comment type="similarity">
    <text evidence="2 7">Belongs to the DPM3 family.</text>
</comment>
<proteinExistence type="inferred from homology"/>
<dbReference type="GO" id="GO:0006506">
    <property type="term" value="P:GPI anchor biosynthetic process"/>
    <property type="evidence" value="ECO:0007669"/>
    <property type="project" value="TreeGrafter"/>
</dbReference>
<dbReference type="GO" id="GO:0005789">
    <property type="term" value="C:endoplasmic reticulum membrane"/>
    <property type="evidence" value="ECO:0007669"/>
    <property type="project" value="UniProtKB-SubCell"/>
</dbReference>
<sequence length="95" mass="10720">MTRQAKFVSTGSALLLIYLSLWFRLLPTPFLDDSIRDQIVPCLPFNLLVALGSYCLWELGMGVLTFGECEGAYEELMKEIKEARDDLRTKGVSVD</sequence>
<comment type="caution">
    <text evidence="8">The sequence shown here is derived from an EMBL/GenBank/DDBJ whole genome shotgun (WGS) entry which is preliminary data.</text>
</comment>
<comment type="caution">
    <text evidence="7">Lacks conserved residue(s) required for the propagation of feature annotation.</text>
</comment>
<keyword evidence="9" id="KW-1185">Reference proteome</keyword>
<dbReference type="Pfam" id="PF08285">
    <property type="entry name" value="DPM3"/>
    <property type="match status" value="1"/>
</dbReference>
<name>A0A1Y2FXU1_9BASI</name>
<accession>A0A1Y2FXU1</accession>
<dbReference type="FunCoup" id="A0A1Y2FXU1">
    <property type="interactions" value="21"/>
</dbReference>
<dbReference type="InParanoid" id="A0A1Y2FXU1"/>
<evidence type="ECO:0000313" key="8">
    <source>
        <dbReference type="EMBL" id="ORY88864.1"/>
    </source>
</evidence>
<protein>
    <recommendedName>
        <fullName evidence="7">Dolichol-phosphate mannosyltransferase subunit 3</fullName>
    </recommendedName>
</protein>
<keyword evidence="3 7" id="KW-0812">Transmembrane</keyword>
<feature type="transmembrane region" description="Helical" evidence="7">
    <location>
        <begin position="7"/>
        <end position="26"/>
    </location>
</feature>
<evidence type="ECO:0000256" key="6">
    <source>
        <dbReference type="ARBA" id="ARBA00023136"/>
    </source>
</evidence>
<comment type="pathway">
    <text evidence="7">Protein modification; protein glycosylation.</text>
</comment>
<keyword evidence="6 7" id="KW-0472">Membrane</keyword>
<keyword evidence="8" id="KW-0808">Transferase</keyword>
<dbReference type="GO" id="GO:0016757">
    <property type="term" value="F:glycosyltransferase activity"/>
    <property type="evidence" value="ECO:0007669"/>
    <property type="project" value="UniProtKB-KW"/>
</dbReference>
<dbReference type="OrthoDB" id="2014333at2759"/>
<dbReference type="PANTHER" id="PTHR16433:SF0">
    <property type="entry name" value="DOLICHOL-PHOSPHATE MANNOSYLTRANSFERASE SUBUNIT 3"/>
    <property type="match status" value="1"/>
</dbReference>
<comment type="function">
    <text evidence="7">Stabilizer subunit of the dolichol-phosphate mannose (DPM) synthase complex; tethers catalytic subunit to the ER.</text>
</comment>
<evidence type="ECO:0000256" key="7">
    <source>
        <dbReference type="RuleBase" id="RU365085"/>
    </source>
</evidence>